<keyword evidence="1" id="KW-0732">Signal</keyword>
<dbReference type="Proteomes" id="UP000316473">
    <property type="component" value="Chromosome"/>
</dbReference>
<protein>
    <recommendedName>
        <fullName evidence="4">PEP-CTERM protein-sorting domain-containing protein</fullName>
    </recommendedName>
</protein>
<evidence type="ECO:0000313" key="2">
    <source>
        <dbReference type="EMBL" id="BBL35640.1"/>
    </source>
</evidence>
<proteinExistence type="predicted"/>
<dbReference type="KEGG" id="nst:Nstercoris_01914"/>
<feature type="signal peptide" evidence="1">
    <location>
        <begin position="1"/>
        <end position="22"/>
    </location>
</feature>
<name>A0A4Y1YN96_9PROT</name>
<dbReference type="EMBL" id="AP019755">
    <property type="protein sequence ID" value="BBL35640.1"/>
    <property type="molecule type" value="Genomic_DNA"/>
</dbReference>
<dbReference type="AlphaFoldDB" id="A0A4Y1YN96"/>
<accession>A0A4Y1YN96</accession>
<organism evidence="2 3">
    <name type="scientific">Nitrosomonas stercoris</name>
    <dbReference type="NCBI Taxonomy" id="1444684"/>
    <lineage>
        <taxon>Bacteria</taxon>
        <taxon>Pseudomonadati</taxon>
        <taxon>Pseudomonadota</taxon>
        <taxon>Betaproteobacteria</taxon>
        <taxon>Nitrosomonadales</taxon>
        <taxon>Nitrosomonadaceae</taxon>
        <taxon>Nitrosomonas</taxon>
    </lineage>
</organism>
<evidence type="ECO:0000313" key="3">
    <source>
        <dbReference type="Proteomes" id="UP000316473"/>
    </source>
</evidence>
<keyword evidence="3" id="KW-1185">Reference proteome</keyword>
<evidence type="ECO:0000256" key="1">
    <source>
        <dbReference type="SAM" id="SignalP"/>
    </source>
</evidence>
<sequence>MLSLYRIIVSLLLVCLSGQVVADTSNGPNPYGPGYGFDTPNEASWGGWARGDTNTLYAEWDVISDVSYGESDDRIAAPDVGTYNVDDAYLSWNLGVFLTSTGNLISADVVQEFFIHISPMSLFSGPLIVALQIEMWGDEPVAPLLNGLAASSWTQTFAGTSVTDHDLNQYLGLWYFADTVNFFGFDLTNQPFISLAQVAIDIAQVPEPHTLVIVLTGLILIGAMTQRRDSLNS</sequence>
<feature type="chain" id="PRO_5021423958" description="PEP-CTERM protein-sorting domain-containing protein" evidence="1">
    <location>
        <begin position="23"/>
        <end position="233"/>
    </location>
</feature>
<evidence type="ECO:0008006" key="4">
    <source>
        <dbReference type="Google" id="ProtNLM"/>
    </source>
</evidence>
<gene>
    <name evidence="2" type="ORF">Nstercoris_01914</name>
</gene>
<reference evidence="2 3" key="1">
    <citation type="submission" date="2019-06" db="EMBL/GenBank/DDBJ databases">
        <title>Nitrosomonas stercoris KYUHI-S whole genome shotgun sequence.</title>
        <authorList>
            <person name="Nakagawa T."/>
            <person name="Tsuchiya Y."/>
            <person name="Takahashi R."/>
        </authorList>
    </citation>
    <scope>NUCLEOTIDE SEQUENCE [LARGE SCALE GENOMIC DNA]</scope>
    <source>
        <strain evidence="2 3">KYUHI-S</strain>
    </source>
</reference>